<dbReference type="GeneID" id="83205343"/>
<evidence type="ECO:0000256" key="1">
    <source>
        <dbReference type="ARBA" id="ARBA00022857"/>
    </source>
</evidence>
<dbReference type="SUPFAM" id="SSF51735">
    <property type="entry name" value="NAD(P)-binding Rossmann-fold domains"/>
    <property type="match status" value="1"/>
</dbReference>
<dbReference type="InterPro" id="IPR002347">
    <property type="entry name" value="SDR_fam"/>
</dbReference>
<sequence length="254" mass="27887">MASYLVTGASRGLGLELVTQLAAKPVTEVRIVFAAARSSNPQKLEELAAASNGRVQLVRLDVGVKESAQEAANEVEKKLQGEGLDYLINNAGVMDYHPNGLEGMDTLDEVFHTNVTAVHYVTQAFLPLLRKGKKIVINISTTLGAFSKVHIYQPMPSPAYTVTKAALNMLGLQYAYKYKDEGFTFLAISPGWLRTDLGSQYADLPVEVGAEKTLDIIQRAGPEVNGKFWNIQVDGWEEPRGQNKNQYDGKEVAW</sequence>
<dbReference type="PROSITE" id="PS00061">
    <property type="entry name" value="ADH_SHORT"/>
    <property type="match status" value="1"/>
</dbReference>
<dbReference type="InterPro" id="IPR020904">
    <property type="entry name" value="Sc_DH/Rdtase_CS"/>
</dbReference>
<dbReference type="OrthoDB" id="7289984at2759"/>
<reference evidence="2" key="1">
    <citation type="submission" date="2022-11" db="EMBL/GenBank/DDBJ databases">
        <authorList>
            <person name="Petersen C."/>
        </authorList>
    </citation>
    <scope>NUCLEOTIDE SEQUENCE</scope>
    <source>
        <strain evidence="2">IBT 19713</strain>
    </source>
</reference>
<proteinExistence type="predicted"/>
<keyword evidence="3" id="KW-1185">Reference proteome</keyword>
<dbReference type="Proteomes" id="UP001150941">
    <property type="component" value="Unassembled WGS sequence"/>
</dbReference>
<organism evidence="2 3">
    <name type="scientific">Penicillium chermesinum</name>
    <dbReference type="NCBI Taxonomy" id="63820"/>
    <lineage>
        <taxon>Eukaryota</taxon>
        <taxon>Fungi</taxon>
        <taxon>Dikarya</taxon>
        <taxon>Ascomycota</taxon>
        <taxon>Pezizomycotina</taxon>
        <taxon>Eurotiomycetes</taxon>
        <taxon>Eurotiomycetidae</taxon>
        <taxon>Eurotiales</taxon>
        <taxon>Aspergillaceae</taxon>
        <taxon>Penicillium</taxon>
    </lineage>
</organism>
<dbReference type="Pfam" id="PF00106">
    <property type="entry name" value="adh_short"/>
    <property type="match status" value="1"/>
</dbReference>
<dbReference type="PANTHER" id="PTHR45458">
    <property type="entry name" value="SHORT-CHAIN DEHYDROGENASE/REDUCTASE SDR"/>
    <property type="match status" value="1"/>
</dbReference>
<dbReference type="EMBL" id="JAPQKS010000007">
    <property type="protein sequence ID" value="KAJ5219540.1"/>
    <property type="molecule type" value="Genomic_DNA"/>
</dbReference>
<name>A0A9W9NGG5_9EURO</name>
<dbReference type="Gene3D" id="3.40.50.720">
    <property type="entry name" value="NAD(P)-binding Rossmann-like Domain"/>
    <property type="match status" value="1"/>
</dbReference>
<dbReference type="PANTHER" id="PTHR45458:SF1">
    <property type="entry name" value="SHORT CHAIN DEHYDROGENASE"/>
    <property type="match status" value="1"/>
</dbReference>
<dbReference type="GO" id="GO:0016616">
    <property type="term" value="F:oxidoreductase activity, acting on the CH-OH group of donors, NAD or NADP as acceptor"/>
    <property type="evidence" value="ECO:0007669"/>
    <property type="project" value="TreeGrafter"/>
</dbReference>
<keyword evidence="1" id="KW-0521">NADP</keyword>
<gene>
    <name evidence="2" type="ORF">N7468_008744</name>
</gene>
<dbReference type="AlphaFoldDB" id="A0A9W9NGG5"/>
<dbReference type="InterPro" id="IPR052184">
    <property type="entry name" value="SDR_enzymes"/>
</dbReference>
<dbReference type="InterPro" id="IPR036291">
    <property type="entry name" value="NAD(P)-bd_dom_sf"/>
</dbReference>
<comment type="caution">
    <text evidence="2">The sequence shown here is derived from an EMBL/GenBank/DDBJ whole genome shotgun (WGS) entry which is preliminary data.</text>
</comment>
<evidence type="ECO:0000313" key="2">
    <source>
        <dbReference type="EMBL" id="KAJ5219540.1"/>
    </source>
</evidence>
<dbReference type="PRINTS" id="PR00081">
    <property type="entry name" value="GDHRDH"/>
</dbReference>
<dbReference type="RefSeq" id="XP_058326370.1">
    <property type="nucleotide sequence ID" value="XM_058478040.1"/>
</dbReference>
<reference evidence="2" key="2">
    <citation type="journal article" date="2023" name="IMA Fungus">
        <title>Comparative genomic study of the Penicillium genus elucidates a diverse pangenome and 15 lateral gene transfer events.</title>
        <authorList>
            <person name="Petersen C."/>
            <person name="Sorensen T."/>
            <person name="Nielsen M.R."/>
            <person name="Sondergaard T.E."/>
            <person name="Sorensen J.L."/>
            <person name="Fitzpatrick D.A."/>
            <person name="Frisvad J.C."/>
            <person name="Nielsen K.L."/>
        </authorList>
    </citation>
    <scope>NUCLEOTIDE SEQUENCE</scope>
    <source>
        <strain evidence="2">IBT 19713</strain>
    </source>
</reference>
<accession>A0A9W9NGG5</accession>
<evidence type="ECO:0000313" key="3">
    <source>
        <dbReference type="Proteomes" id="UP001150941"/>
    </source>
</evidence>
<protein>
    <recommendedName>
        <fullName evidence="4">Short chain oxidoreductase</fullName>
    </recommendedName>
</protein>
<evidence type="ECO:0008006" key="4">
    <source>
        <dbReference type="Google" id="ProtNLM"/>
    </source>
</evidence>
<dbReference type="CDD" id="cd05325">
    <property type="entry name" value="carb_red_sniffer_like_SDR_c"/>
    <property type="match status" value="1"/>
</dbReference>